<dbReference type="SUPFAM" id="SSF50353">
    <property type="entry name" value="Cytokine"/>
    <property type="match status" value="1"/>
</dbReference>
<dbReference type="InterPro" id="IPR002209">
    <property type="entry name" value="Fibroblast_GF_fam"/>
</dbReference>
<protein>
    <recommendedName>
        <fullName evidence="5">FGF</fullName>
    </recommendedName>
</protein>
<comment type="similarity">
    <text evidence="1">Belongs to the heparin-binding growth factors family.</text>
</comment>
<evidence type="ECO:0008006" key="5">
    <source>
        <dbReference type="Google" id="ProtNLM"/>
    </source>
</evidence>
<keyword evidence="2" id="KW-1133">Transmembrane helix</keyword>
<dbReference type="EMBL" id="CACVKT020000520">
    <property type="protein sequence ID" value="CAC5359713.1"/>
    <property type="molecule type" value="Genomic_DNA"/>
</dbReference>
<organism evidence="3 4">
    <name type="scientific">Mytilus coruscus</name>
    <name type="common">Sea mussel</name>
    <dbReference type="NCBI Taxonomy" id="42192"/>
    <lineage>
        <taxon>Eukaryota</taxon>
        <taxon>Metazoa</taxon>
        <taxon>Spiralia</taxon>
        <taxon>Lophotrochozoa</taxon>
        <taxon>Mollusca</taxon>
        <taxon>Bivalvia</taxon>
        <taxon>Autobranchia</taxon>
        <taxon>Pteriomorphia</taxon>
        <taxon>Mytilida</taxon>
        <taxon>Mytiloidea</taxon>
        <taxon>Mytilidae</taxon>
        <taxon>Mytilinae</taxon>
        <taxon>Mytilus</taxon>
    </lineage>
</organism>
<evidence type="ECO:0000256" key="2">
    <source>
        <dbReference type="SAM" id="Phobius"/>
    </source>
</evidence>
<proteinExistence type="inferred from homology"/>
<sequence length="309" mass="35767">MNSHVFLKLGVAYKANLKHIVPIIIFSVVFSGIFTMSNSAPINSGPFNLPNDFSFHSSRNMSDVLVPGDRDTKVQKYLFLHANNNMWLEILENGIVKANTCPTIYGALESGSHSVKLTHNGNMKDAKEVADNAAVYLRGVVAEKYLCVKSTGEVYASKEYHETDCAFVQKPQFETNGGNYHYFKHLHHFSKYKRLRKGKLRKHKSVRFQLGFMENGTVFVVQRHTQRRDKHKPMLSINRAIKEMPTNTSCATQINPPKKPKLRFKFCRKVWRNYFRSSIKDIRRFRKYNCWDKLREMRKPNPQITSDTG</sequence>
<name>A0A6J8A267_MYTCO</name>
<evidence type="ECO:0000256" key="1">
    <source>
        <dbReference type="ARBA" id="ARBA00007936"/>
    </source>
</evidence>
<dbReference type="Gene3D" id="2.80.10.50">
    <property type="match status" value="1"/>
</dbReference>
<dbReference type="Pfam" id="PF00167">
    <property type="entry name" value="FGF"/>
    <property type="match status" value="1"/>
</dbReference>
<keyword evidence="4" id="KW-1185">Reference proteome</keyword>
<keyword evidence="2" id="KW-0472">Membrane</keyword>
<dbReference type="AlphaFoldDB" id="A0A6J8A267"/>
<dbReference type="InterPro" id="IPR008996">
    <property type="entry name" value="IL1/FGF"/>
</dbReference>
<gene>
    <name evidence="3" type="ORF">MCOR_2460</name>
</gene>
<dbReference type="OrthoDB" id="6158176at2759"/>
<dbReference type="Proteomes" id="UP000507470">
    <property type="component" value="Unassembled WGS sequence"/>
</dbReference>
<evidence type="ECO:0000313" key="3">
    <source>
        <dbReference type="EMBL" id="CAC5359713.1"/>
    </source>
</evidence>
<accession>A0A6J8A267</accession>
<evidence type="ECO:0000313" key="4">
    <source>
        <dbReference type="Proteomes" id="UP000507470"/>
    </source>
</evidence>
<keyword evidence="2" id="KW-0812">Transmembrane</keyword>
<dbReference type="GO" id="GO:0008083">
    <property type="term" value="F:growth factor activity"/>
    <property type="evidence" value="ECO:0007669"/>
    <property type="project" value="InterPro"/>
</dbReference>
<reference evidence="3 4" key="1">
    <citation type="submission" date="2020-06" db="EMBL/GenBank/DDBJ databases">
        <authorList>
            <person name="Li R."/>
            <person name="Bekaert M."/>
        </authorList>
    </citation>
    <scope>NUCLEOTIDE SEQUENCE [LARGE SCALE GENOMIC DNA]</scope>
    <source>
        <strain evidence="4">wild</strain>
    </source>
</reference>
<feature type="transmembrane region" description="Helical" evidence="2">
    <location>
        <begin position="20"/>
        <end position="37"/>
    </location>
</feature>